<dbReference type="GO" id="GO:0007264">
    <property type="term" value="P:small GTPase-mediated signal transduction"/>
    <property type="evidence" value="ECO:0007669"/>
    <property type="project" value="InterPro"/>
</dbReference>
<proteinExistence type="predicted"/>
<dbReference type="Proteomes" id="UP001044222">
    <property type="component" value="Unassembled WGS sequence"/>
</dbReference>
<evidence type="ECO:0000313" key="1">
    <source>
        <dbReference type="EMBL" id="KAG5853287.1"/>
    </source>
</evidence>
<sequence length="189" mass="21378">MKYARETDQLNKINRNEGRLKLFTLDPETQRLDFSGIEPDVKPFEERFGRRVVVSCHDLTFSLQGCVSEKNDDVLTNVEPFFISLALFDVAKSCKISADFHVDLNPPCRVSESLLRFPTQGIFSVTNPHADIVLVARIEKVLQNGITHCAEPYIKTSDASKTAQKVLKAAKQTCQRLGQYRMPFAWAAK</sequence>
<reference evidence="1" key="1">
    <citation type="submission" date="2021-01" db="EMBL/GenBank/DDBJ databases">
        <title>A chromosome-scale assembly of European eel, Anguilla anguilla.</title>
        <authorList>
            <person name="Henkel C."/>
            <person name="Jong-Raadsen S.A."/>
            <person name="Dufour S."/>
            <person name="Weltzien F.-A."/>
            <person name="Palstra A.P."/>
            <person name="Pelster B."/>
            <person name="Spaink H.P."/>
            <person name="Van Den Thillart G.E."/>
            <person name="Jansen H."/>
            <person name="Zahm M."/>
            <person name="Klopp C."/>
            <person name="Cedric C."/>
            <person name="Louis A."/>
            <person name="Berthelot C."/>
            <person name="Parey E."/>
            <person name="Roest Crollius H."/>
            <person name="Montfort J."/>
            <person name="Robinson-Rechavi M."/>
            <person name="Bucao C."/>
            <person name="Bouchez O."/>
            <person name="Gislard M."/>
            <person name="Lluch J."/>
            <person name="Milhes M."/>
            <person name="Lampietro C."/>
            <person name="Lopez Roques C."/>
            <person name="Donnadieu C."/>
            <person name="Braasch I."/>
            <person name="Desvignes T."/>
            <person name="Postlethwait J."/>
            <person name="Bobe J."/>
            <person name="Guiguen Y."/>
            <person name="Dirks R."/>
        </authorList>
    </citation>
    <scope>NUCLEOTIDE SEQUENCE</scope>
    <source>
        <strain evidence="1">Tag_6206</strain>
        <tissue evidence="1">Liver</tissue>
    </source>
</reference>
<gene>
    <name evidence="1" type="ORF">ANANG_G00071510</name>
</gene>
<dbReference type="PANTHER" id="PTHR23317:SF81">
    <property type="entry name" value="DEDICATOR OF CYTOKINESIS PROTEIN 11"/>
    <property type="match status" value="1"/>
</dbReference>
<dbReference type="GO" id="GO:0005085">
    <property type="term" value="F:guanyl-nucleotide exchange factor activity"/>
    <property type="evidence" value="ECO:0007669"/>
    <property type="project" value="InterPro"/>
</dbReference>
<dbReference type="PANTHER" id="PTHR23317">
    <property type="entry name" value="DEDICATOR OF CYTOKINESIS DOCK"/>
    <property type="match status" value="1"/>
</dbReference>
<dbReference type="EMBL" id="JAFIRN010000003">
    <property type="protein sequence ID" value="KAG5853287.1"/>
    <property type="molecule type" value="Genomic_DNA"/>
</dbReference>
<evidence type="ECO:0000313" key="2">
    <source>
        <dbReference type="Proteomes" id="UP001044222"/>
    </source>
</evidence>
<comment type="caution">
    <text evidence="1">The sequence shown here is derived from an EMBL/GenBank/DDBJ whole genome shotgun (WGS) entry which is preliminary data.</text>
</comment>
<protein>
    <submittedName>
        <fullName evidence="1">Uncharacterized protein</fullName>
    </submittedName>
</protein>
<organism evidence="1 2">
    <name type="scientific">Anguilla anguilla</name>
    <name type="common">European freshwater eel</name>
    <name type="synonym">Muraena anguilla</name>
    <dbReference type="NCBI Taxonomy" id="7936"/>
    <lineage>
        <taxon>Eukaryota</taxon>
        <taxon>Metazoa</taxon>
        <taxon>Chordata</taxon>
        <taxon>Craniata</taxon>
        <taxon>Vertebrata</taxon>
        <taxon>Euteleostomi</taxon>
        <taxon>Actinopterygii</taxon>
        <taxon>Neopterygii</taxon>
        <taxon>Teleostei</taxon>
        <taxon>Anguilliformes</taxon>
        <taxon>Anguillidae</taxon>
        <taxon>Anguilla</taxon>
    </lineage>
</organism>
<dbReference type="GO" id="GO:0051491">
    <property type="term" value="P:positive regulation of filopodium assembly"/>
    <property type="evidence" value="ECO:0007669"/>
    <property type="project" value="TreeGrafter"/>
</dbReference>
<name>A0A9D3S7W8_ANGAN</name>
<dbReference type="AlphaFoldDB" id="A0A9D3S7W8"/>
<accession>A0A9D3S7W8</accession>
<dbReference type="InterPro" id="IPR026791">
    <property type="entry name" value="DOCK"/>
</dbReference>
<keyword evidence="2" id="KW-1185">Reference proteome</keyword>